<organism evidence="2 3">
    <name type="scientific">Rotaria magnacalcarata</name>
    <dbReference type="NCBI Taxonomy" id="392030"/>
    <lineage>
        <taxon>Eukaryota</taxon>
        <taxon>Metazoa</taxon>
        <taxon>Spiralia</taxon>
        <taxon>Gnathifera</taxon>
        <taxon>Rotifera</taxon>
        <taxon>Eurotatoria</taxon>
        <taxon>Bdelloidea</taxon>
        <taxon>Philodinida</taxon>
        <taxon>Philodinidae</taxon>
        <taxon>Rotaria</taxon>
    </lineage>
</organism>
<dbReference type="AlphaFoldDB" id="A0A8S2JBR0"/>
<accession>A0A8S2JBR0</accession>
<gene>
    <name evidence="2" type="ORF">GIL414_LOCUS1172</name>
</gene>
<feature type="region of interest" description="Disordered" evidence="1">
    <location>
        <begin position="103"/>
        <end position="122"/>
    </location>
</feature>
<reference evidence="2" key="1">
    <citation type="submission" date="2021-02" db="EMBL/GenBank/DDBJ databases">
        <authorList>
            <person name="Nowell W R."/>
        </authorList>
    </citation>
    <scope>NUCLEOTIDE SEQUENCE</scope>
</reference>
<dbReference type="Proteomes" id="UP000681720">
    <property type="component" value="Unassembled WGS sequence"/>
</dbReference>
<dbReference type="EMBL" id="CAJOBJ010000182">
    <property type="protein sequence ID" value="CAF3802519.1"/>
    <property type="molecule type" value="Genomic_DNA"/>
</dbReference>
<sequence length="122" mass="13801">MLVVLFGLIVGESRKQVEQDQDSSHNLNFTRSTNIDQQSLNQHMNDDLNQSSNCDDEELDKLSIASSFSMSQCSAPVIIQNQTKSSFIIEDYSDNIYSEKTKAIRHSDKPSSKKLLAQSLWD</sequence>
<proteinExistence type="predicted"/>
<protein>
    <submittedName>
        <fullName evidence="2">Uncharacterized protein</fullName>
    </submittedName>
</protein>
<evidence type="ECO:0000313" key="3">
    <source>
        <dbReference type="Proteomes" id="UP000681720"/>
    </source>
</evidence>
<evidence type="ECO:0000256" key="1">
    <source>
        <dbReference type="SAM" id="MobiDB-lite"/>
    </source>
</evidence>
<name>A0A8S2JBR0_9BILA</name>
<comment type="caution">
    <text evidence="2">The sequence shown here is derived from an EMBL/GenBank/DDBJ whole genome shotgun (WGS) entry which is preliminary data.</text>
</comment>
<evidence type="ECO:0000313" key="2">
    <source>
        <dbReference type="EMBL" id="CAF3802519.1"/>
    </source>
</evidence>